<keyword evidence="2" id="KW-0378">Hydrolase</keyword>
<dbReference type="PANTHER" id="PTHR10353:SF36">
    <property type="entry name" value="LP05116P"/>
    <property type="match status" value="1"/>
</dbReference>
<feature type="signal peptide" evidence="6">
    <location>
        <begin position="1"/>
        <end position="25"/>
    </location>
</feature>
<comment type="similarity">
    <text evidence="1 4">Belongs to the glycosyl hydrolase 1 family.</text>
</comment>
<dbReference type="AlphaFoldDB" id="A0AAW1R316"/>
<evidence type="ECO:0000313" key="7">
    <source>
        <dbReference type="EMBL" id="KAK9827612.1"/>
    </source>
</evidence>
<evidence type="ECO:0008006" key="9">
    <source>
        <dbReference type="Google" id="ProtNLM"/>
    </source>
</evidence>
<organism evidence="7 8">
    <name type="scientific">Elliptochloris bilobata</name>
    <dbReference type="NCBI Taxonomy" id="381761"/>
    <lineage>
        <taxon>Eukaryota</taxon>
        <taxon>Viridiplantae</taxon>
        <taxon>Chlorophyta</taxon>
        <taxon>core chlorophytes</taxon>
        <taxon>Trebouxiophyceae</taxon>
        <taxon>Trebouxiophyceae incertae sedis</taxon>
        <taxon>Elliptochloris clade</taxon>
        <taxon>Elliptochloris</taxon>
    </lineage>
</organism>
<dbReference type="Pfam" id="PF00232">
    <property type="entry name" value="Glyco_hydro_1"/>
    <property type="match status" value="1"/>
</dbReference>
<dbReference type="GO" id="GO:0008422">
    <property type="term" value="F:beta-glucosidase activity"/>
    <property type="evidence" value="ECO:0007669"/>
    <property type="project" value="TreeGrafter"/>
</dbReference>
<keyword evidence="8" id="KW-1185">Reference proteome</keyword>
<feature type="compositionally biased region" description="Low complexity" evidence="5">
    <location>
        <begin position="60"/>
        <end position="70"/>
    </location>
</feature>
<keyword evidence="3" id="KW-0326">Glycosidase</keyword>
<proteinExistence type="inferred from homology"/>
<dbReference type="Gene3D" id="3.20.20.80">
    <property type="entry name" value="Glycosidases"/>
    <property type="match status" value="1"/>
</dbReference>
<feature type="region of interest" description="Disordered" evidence="5">
    <location>
        <begin position="60"/>
        <end position="89"/>
    </location>
</feature>
<name>A0AAW1R316_9CHLO</name>
<evidence type="ECO:0000256" key="3">
    <source>
        <dbReference type="ARBA" id="ARBA00023295"/>
    </source>
</evidence>
<dbReference type="PRINTS" id="PR00131">
    <property type="entry name" value="GLHYDRLASE1"/>
</dbReference>
<evidence type="ECO:0000256" key="6">
    <source>
        <dbReference type="SAM" id="SignalP"/>
    </source>
</evidence>
<evidence type="ECO:0000256" key="5">
    <source>
        <dbReference type="SAM" id="MobiDB-lite"/>
    </source>
</evidence>
<dbReference type="EMBL" id="JALJOU010000057">
    <property type="protein sequence ID" value="KAK9827612.1"/>
    <property type="molecule type" value="Genomic_DNA"/>
</dbReference>
<dbReference type="InterPro" id="IPR017853">
    <property type="entry name" value="GH"/>
</dbReference>
<dbReference type="InterPro" id="IPR001360">
    <property type="entry name" value="Glyco_hydro_1"/>
</dbReference>
<accession>A0AAW1R316</accession>
<dbReference type="GO" id="GO:0005975">
    <property type="term" value="P:carbohydrate metabolic process"/>
    <property type="evidence" value="ECO:0007669"/>
    <property type="project" value="InterPro"/>
</dbReference>
<dbReference type="Proteomes" id="UP001445335">
    <property type="component" value="Unassembled WGS sequence"/>
</dbReference>
<sequence length="557" mass="60044">MPARIYPSTAVAVALLLLLVCQAAADSVSGAAPDSHSTVASAEALASVHRSGAPHVLASAVAQQAASPGPGEHHLGSRPRRPCATEAGQAPLSLSSPSAFMASSLTPTFWWGTATAAYQVEGYTTANGRGASIWDTFSATPGKTYNGESGEKADEFYKRYPADIKLMQSLGVRHFRMSVAWPRILPKGTGTVNQAGVNFYVTLVDALKAADIQPYVTLYHWDLPQTLQDSYGGWGSSRIVNDFAAYADVVFKALGSRVTYWTTFNEPWSFCFMGNANGQHAPGLTDRAVAWNCAYHVLLAHAAAVKKFRAAVPGGKIGMNINSDWSEPFSSSSQDQAAADRKVEFMAGIFGDPLYLGDWPASVKQRVPNLPTITSDQARDIKGSTDYFALNHYTTLYVKDAPGAYGLEGLLDASASANGPEGLVGPQADSSWLYTVPWGIRKMLNWVNNRYHPGEIYVTENGCDVPGESGLALPEALNDTFRVNFYQGYVQAAAQAAAYDGVPLKGYFAWSLLDNFEWADGYAKRFGIVYVDYSTQARYVKRSARYLANLFGTVGSA</sequence>
<dbReference type="SUPFAM" id="SSF51445">
    <property type="entry name" value="(Trans)glycosidases"/>
    <property type="match status" value="1"/>
</dbReference>
<evidence type="ECO:0000256" key="2">
    <source>
        <dbReference type="ARBA" id="ARBA00022801"/>
    </source>
</evidence>
<evidence type="ECO:0000313" key="8">
    <source>
        <dbReference type="Proteomes" id="UP001445335"/>
    </source>
</evidence>
<keyword evidence="6" id="KW-0732">Signal</keyword>
<evidence type="ECO:0000256" key="1">
    <source>
        <dbReference type="ARBA" id="ARBA00010838"/>
    </source>
</evidence>
<evidence type="ECO:0000256" key="4">
    <source>
        <dbReference type="RuleBase" id="RU003690"/>
    </source>
</evidence>
<gene>
    <name evidence="7" type="ORF">WJX81_006199</name>
</gene>
<protein>
    <recommendedName>
        <fullName evidence="9">Beta-glucosidase</fullName>
    </recommendedName>
</protein>
<feature type="chain" id="PRO_5043576037" description="Beta-glucosidase" evidence="6">
    <location>
        <begin position="26"/>
        <end position="557"/>
    </location>
</feature>
<dbReference type="FunFam" id="3.20.20.80:FF:000041">
    <property type="entry name" value="Beta-glucosidase 7"/>
    <property type="match status" value="1"/>
</dbReference>
<comment type="caution">
    <text evidence="7">The sequence shown here is derived from an EMBL/GenBank/DDBJ whole genome shotgun (WGS) entry which is preliminary data.</text>
</comment>
<dbReference type="PANTHER" id="PTHR10353">
    <property type="entry name" value="GLYCOSYL HYDROLASE"/>
    <property type="match status" value="1"/>
</dbReference>
<reference evidence="7 8" key="1">
    <citation type="journal article" date="2024" name="Nat. Commun.">
        <title>Phylogenomics reveals the evolutionary origins of lichenization in chlorophyte algae.</title>
        <authorList>
            <person name="Puginier C."/>
            <person name="Libourel C."/>
            <person name="Otte J."/>
            <person name="Skaloud P."/>
            <person name="Haon M."/>
            <person name="Grisel S."/>
            <person name="Petersen M."/>
            <person name="Berrin J.G."/>
            <person name="Delaux P.M."/>
            <person name="Dal Grande F."/>
            <person name="Keller J."/>
        </authorList>
    </citation>
    <scope>NUCLEOTIDE SEQUENCE [LARGE SCALE GENOMIC DNA]</scope>
    <source>
        <strain evidence="7 8">SAG 245.80</strain>
    </source>
</reference>